<dbReference type="InterPro" id="IPR003797">
    <property type="entry name" value="DegV"/>
</dbReference>
<name>A0ABW3S040_9BACL</name>
<dbReference type="SUPFAM" id="SSF82549">
    <property type="entry name" value="DAK1/DegV-like"/>
    <property type="match status" value="1"/>
</dbReference>
<organism evidence="2 3">
    <name type="scientific">Paenibacillus puldeungensis</name>
    <dbReference type="NCBI Taxonomy" id="696536"/>
    <lineage>
        <taxon>Bacteria</taxon>
        <taxon>Bacillati</taxon>
        <taxon>Bacillota</taxon>
        <taxon>Bacilli</taxon>
        <taxon>Bacillales</taxon>
        <taxon>Paenibacillaceae</taxon>
        <taxon>Paenibacillus</taxon>
    </lineage>
</organism>
<keyword evidence="3" id="KW-1185">Reference proteome</keyword>
<dbReference type="Proteomes" id="UP001597262">
    <property type="component" value="Unassembled WGS sequence"/>
</dbReference>
<dbReference type="InterPro" id="IPR043168">
    <property type="entry name" value="DegV_C"/>
</dbReference>
<comment type="caution">
    <text evidence="2">The sequence shown here is derived from an EMBL/GenBank/DDBJ whole genome shotgun (WGS) entry which is preliminary data.</text>
</comment>
<dbReference type="PROSITE" id="PS51482">
    <property type="entry name" value="DEGV"/>
    <property type="match status" value="1"/>
</dbReference>
<dbReference type="Gene3D" id="3.40.50.10440">
    <property type="entry name" value="Dihydroxyacetone kinase, domain 1"/>
    <property type="match status" value="1"/>
</dbReference>
<proteinExistence type="predicted"/>
<dbReference type="EMBL" id="JBHTLM010000010">
    <property type="protein sequence ID" value="MFD1177535.1"/>
    <property type="molecule type" value="Genomic_DNA"/>
</dbReference>
<evidence type="ECO:0000313" key="2">
    <source>
        <dbReference type="EMBL" id="MFD1177535.1"/>
    </source>
</evidence>
<dbReference type="Pfam" id="PF02645">
    <property type="entry name" value="DegV"/>
    <property type="match status" value="1"/>
</dbReference>
<gene>
    <name evidence="2" type="ORF">ACFQ3W_14670</name>
</gene>
<evidence type="ECO:0000313" key="3">
    <source>
        <dbReference type="Proteomes" id="UP001597262"/>
    </source>
</evidence>
<accession>A0ABW3S040</accession>
<dbReference type="PANTHER" id="PTHR33434:SF2">
    <property type="entry name" value="FATTY ACID-BINDING PROTEIN TM_1468"/>
    <property type="match status" value="1"/>
</dbReference>
<dbReference type="NCBIfam" id="TIGR00762">
    <property type="entry name" value="DegV"/>
    <property type="match status" value="1"/>
</dbReference>
<dbReference type="InterPro" id="IPR050270">
    <property type="entry name" value="DegV_domain_contain"/>
</dbReference>
<reference evidence="3" key="1">
    <citation type="journal article" date="2019" name="Int. J. Syst. Evol. Microbiol.">
        <title>The Global Catalogue of Microorganisms (GCM) 10K type strain sequencing project: providing services to taxonomists for standard genome sequencing and annotation.</title>
        <authorList>
            <consortium name="The Broad Institute Genomics Platform"/>
            <consortium name="The Broad Institute Genome Sequencing Center for Infectious Disease"/>
            <person name="Wu L."/>
            <person name="Ma J."/>
        </authorList>
    </citation>
    <scope>NUCLEOTIDE SEQUENCE [LARGE SCALE GENOMIC DNA]</scope>
    <source>
        <strain evidence="3">CCUG 59189</strain>
    </source>
</reference>
<dbReference type="PANTHER" id="PTHR33434">
    <property type="entry name" value="DEGV DOMAIN-CONTAINING PROTEIN DR_1986-RELATED"/>
    <property type="match status" value="1"/>
</dbReference>
<protein>
    <submittedName>
        <fullName evidence="2">DegV family protein</fullName>
    </submittedName>
</protein>
<sequence length="302" mass="33248">MIRLIELSIQVMEQSTVKFYKQGDYNMEYKIIADSCCDLTPQLKEQLDVTTVPLTLILGDTTFVDDDALDLADYMDKMKSFKGKIGSACPSPGMYKDTFVGNHVSFAVTLSSNLSGSYASANLGKNLAEEEGAEVHVFDSKSASAGQLLLAVKIRKMIDAGMHKSKIITSIESFIQEMKTYFVLDNLDNLVKNGRLNKIAGKLISVLHIKPIMGSDGDGNIALYSHARGQKQIVEKLLHFIEKSGRSTVGESMVITHCNNSGLAEMLLSAIRTRFHFKEILVVPTRGLSSMYANDKGIIMAF</sequence>
<evidence type="ECO:0000256" key="1">
    <source>
        <dbReference type="ARBA" id="ARBA00023121"/>
    </source>
</evidence>
<dbReference type="Gene3D" id="2.20.28.50">
    <property type="entry name" value="degv family protein"/>
    <property type="match status" value="1"/>
</dbReference>
<dbReference type="RefSeq" id="WP_379319985.1">
    <property type="nucleotide sequence ID" value="NZ_JBHTLM010000010.1"/>
</dbReference>
<keyword evidence="1" id="KW-0446">Lipid-binding</keyword>
<dbReference type="Gene3D" id="3.30.1180.10">
    <property type="match status" value="1"/>
</dbReference>